<evidence type="ECO:0000256" key="7">
    <source>
        <dbReference type="PROSITE-ProRule" id="PRU01091"/>
    </source>
</evidence>
<dbReference type="Gene3D" id="3.40.50.2300">
    <property type="match status" value="1"/>
</dbReference>
<organism evidence="10 11">
    <name type="scientific">Brevibacillus ruminantium</name>
    <dbReference type="NCBI Taxonomy" id="2950604"/>
    <lineage>
        <taxon>Bacteria</taxon>
        <taxon>Bacillati</taxon>
        <taxon>Bacillota</taxon>
        <taxon>Bacilli</taxon>
        <taxon>Bacillales</taxon>
        <taxon>Paenibacillaceae</taxon>
        <taxon>Brevibacillus</taxon>
    </lineage>
</organism>
<keyword evidence="1 6" id="KW-0597">Phosphoprotein</keyword>
<dbReference type="PROSITE" id="PS50110">
    <property type="entry name" value="RESPONSE_REGULATORY"/>
    <property type="match status" value="1"/>
</dbReference>
<dbReference type="Gene3D" id="1.10.10.10">
    <property type="entry name" value="Winged helix-like DNA-binding domain superfamily/Winged helix DNA-binding domain"/>
    <property type="match status" value="1"/>
</dbReference>
<keyword evidence="11" id="KW-1185">Reference proteome</keyword>
<dbReference type="Gene3D" id="6.10.250.690">
    <property type="match status" value="1"/>
</dbReference>
<feature type="modified residue" description="4-aspartylphosphate" evidence="6">
    <location>
        <position position="55"/>
    </location>
</feature>
<gene>
    <name evidence="10" type="ORF">NDK47_03825</name>
</gene>
<proteinExistence type="predicted"/>
<dbReference type="InterPro" id="IPR001867">
    <property type="entry name" value="OmpR/PhoB-type_DNA-bd"/>
</dbReference>
<reference evidence="10" key="1">
    <citation type="submission" date="2022-06" db="EMBL/GenBank/DDBJ databases">
        <title>Genome sequencing of Brevibacillus sp. BB3-R1.</title>
        <authorList>
            <person name="Heo J."/>
            <person name="Lee D."/>
            <person name="Won M."/>
            <person name="Han B.-H."/>
            <person name="Hong S.-B."/>
            <person name="Kwon S.-W."/>
        </authorList>
    </citation>
    <scope>NUCLEOTIDE SEQUENCE</scope>
    <source>
        <strain evidence="10">BB3-R1</strain>
    </source>
</reference>
<protein>
    <submittedName>
        <fullName evidence="10">Response regulator transcription factor</fullName>
    </submittedName>
</protein>
<accession>A0ABY4WH77</accession>
<evidence type="ECO:0000259" key="9">
    <source>
        <dbReference type="PROSITE" id="PS51755"/>
    </source>
</evidence>
<feature type="domain" description="OmpR/PhoB-type" evidence="9">
    <location>
        <begin position="132"/>
        <end position="232"/>
    </location>
</feature>
<keyword evidence="5" id="KW-0804">Transcription</keyword>
<dbReference type="EMBL" id="CP098755">
    <property type="protein sequence ID" value="USG66442.1"/>
    <property type="molecule type" value="Genomic_DNA"/>
</dbReference>
<dbReference type="InterPro" id="IPR001789">
    <property type="entry name" value="Sig_transdc_resp-reg_receiver"/>
</dbReference>
<dbReference type="CDD" id="cd00383">
    <property type="entry name" value="trans_reg_C"/>
    <property type="match status" value="1"/>
</dbReference>
<keyword evidence="4 7" id="KW-0238">DNA-binding</keyword>
<keyword evidence="2" id="KW-0902">Two-component regulatory system</keyword>
<dbReference type="PROSITE" id="PS51755">
    <property type="entry name" value="OMPR_PHOB"/>
    <property type="match status" value="1"/>
</dbReference>
<dbReference type="PANTHER" id="PTHR48111:SF2">
    <property type="entry name" value="RESPONSE REGULATOR SAER"/>
    <property type="match status" value="1"/>
</dbReference>
<evidence type="ECO:0000313" key="10">
    <source>
        <dbReference type="EMBL" id="USG66442.1"/>
    </source>
</evidence>
<dbReference type="PANTHER" id="PTHR48111">
    <property type="entry name" value="REGULATOR OF RPOS"/>
    <property type="match status" value="1"/>
</dbReference>
<name>A0ABY4WH77_9BACL</name>
<feature type="domain" description="Response regulatory" evidence="8">
    <location>
        <begin position="6"/>
        <end position="119"/>
    </location>
</feature>
<dbReference type="Pfam" id="PF00072">
    <property type="entry name" value="Response_reg"/>
    <property type="match status" value="1"/>
</dbReference>
<dbReference type="InterPro" id="IPR039420">
    <property type="entry name" value="WalR-like"/>
</dbReference>
<dbReference type="Pfam" id="PF00486">
    <property type="entry name" value="Trans_reg_C"/>
    <property type="match status" value="1"/>
</dbReference>
<dbReference type="InterPro" id="IPR036388">
    <property type="entry name" value="WH-like_DNA-bd_sf"/>
</dbReference>
<evidence type="ECO:0000256" key="3">
    <source>
        <dbReference type="ARBA" id="ARBA00023015"/>
    </source>
</evidence>
<evidence type="ECO:0000259" key="8">
    <source>
        <dbReference type="PROSITE" id="PS50110"/>
    </source>
</evidence>
<dbReference type="CDD" id="cd17574">
    <property type="entry name" value="REC_OmpR"/>
    <property type="match status" value="1"/>
</dbReference>
<dbReference type="Proteomes" id="UP001056500">
    <property type="component" value="Chromosome"/>
</dbReference>
<dbReference type="SMART" id="SM00448">
    <property type="entry name" value="REC"/>
    <property type="match status" value="1"/>
</dbReference>
<evidence type="ECO:0000256" key="6">
    <source>
        <dbReference type="PROSITE-ProRule" id="PRU00169"/>
    </source>
</evidence>
<dbReference type="SUPFAM" id="SSF52172">
    <property type="entry name" value="CheY-like"/>
    <property type="match status" value="1"/>
</dbReference>
<evidence type="ECO:0000256" key="4">
    <source>
        <dbReference type="ARBA" id="ARBA00023125"/>
    </source>
</evidence>
<evidence type="ECO:0000256" key="5">
    <source>
        <dbReference type="ARBA" id="ARBA00023163"/>
    </source>
</evidence>
<dbReference type="RefSeq" id="WP_251873591.1">
    <property type="nucleotide sequence ID" value="NZ_CP098755.1"/>
</dbReference>
<keyword evidence="3" id="KW-0805">Transcription regulation</keyword>
<evidence type="ECO:0000256" key="2">
    <source>
        <dbReference type="ARBA" id="ARBA00023012"/>
    </source>
</evidence>
<dbReference type="InterPro" id="IPR011006">
    <property type="entry name" value="CheY-like_superfamily"/>
</dbReference>
<dbReference type="SMART" id="SM00862">
    <property type="entry name" value="Trans_reg_C"/>
    <property type="match status" value="1"/>
</dbReference>
<sequence length="236" mass="27053">METAAHILLVEDDPEIARIVRDHLRREGHDVTWSTSGMEGWEDFQTGSFDLVLVDLMLPEMDGFTLCKNIRLVSDVPLLIMSARQEDESKVRGLALGADDYVTKPFSLLELSARIASHLRRYRRYQNHADSSELLTFKHGLAIDREKRMVFVNEEEVTLTAKESALLLLLVAHPHRTFSKKELYEHVWQQADTEGNNTVTVHVKSLRDKLGDTMREAAYIQTVWGVGYRFIGERLS</sequence>
<evidence type="ECO:0000313" key="11">
    <source>
        <dbReference type="Proteomes" id="UP001056500"/>
    </source>
</evidence>
<feature type="DNA-binding region" description="OmpR/PhoB-type" evidence="7">
    <location>
        <begin position="132"/>
        <end position="232"/>
    </location>
</feature>
<evidence type="ECO:0000256" key="1">
    <source>
        <dbReference type="ARBA" id="ARBA00022553"/>
    </source>
</evidence>